<dbReference type="AlphaFoldDB" id="A0A1S0ZCV4"/>
<protein>
    <recommendedName>
        <fullName evidence="2">DUF2913 family protein</fullName>
    </recommendedName>
</protein>
<organism evidence="1">
    <name type="scientific">Salmonella enterica subsp. enterica serovar Saintpaul</name>
    <dbReference type="NCBI Taxonomy" id="90105"/>
    <lineage>
        <taxon>Bacteria</taxon>
        <taxon>Pseudomonadati</taxon>
        <taxon>Pseudomonadota</taxon>
        <taxon>Gammaproteobacteria</taxon>
        <taxon>Enterobacterales</taxon>
        <taxon>Enterobacteriaceae</taxon>
        <taxon>Salmonella</taxon>
    </lineage>
</organism>
<dbReference type="RefSeq" id="WP_023229167.1">
    <property type="nucleotide sequence ID" value="NZ_QWDP01000013.1"/>
</dbReference>
<gene>
    <name evidence="1" type="ORF">A7T00_27300</name>
</gene>
<dbReference type="EMBL" id="MLZC01000020">
    <property type="protein sequence ID" value="OHG60650.1"/>
    <property type="molecule type" value="Genomic_DNA"/>
</dbReference>
<comment type="caution">
    <text evidence="1">The sequence shown here is derived from an EMBL/GenBank/DDBJ whole genome shotgun (WGS) entry which is preliminary data.</text>
</comment>
<accession>A0A1S0ZCV4</accession>
<evidence type="ECO:0000313" key="1">
    <source>
        <dbReference type="EMBL" id="OHG60650.1"/>
    </source>
</evidence>
<evidence type="ECO:0008006" key="2">
    <source>
        <dbReference type="Google" id="ProtNLM"/>
    </source>
</evidence>
<reference evidence="1" key="1">
    <citation type="submission" date="2016-09" db="EMBL/GenBank/DDBJ databases">
        <title>Whole genome sequencing of Salmonella enterica.</title>
        <authorList>
            <person name="Bell R."/>
        </authorList>
    </citation>
    <scope>NUCLEOTIDE SEQUENCE [LARGE SCALE GENOMIC DNA]</scope>
    <source>
        <strain evidence="1">CFSAN044978</strain>
    </source>
</reference>
<proteinExistence type="predicted"/>
<sequence length="218" mass="25073">MSQQENPVSHLLWCMLLALRCAHNDTPFTSESARRKFLAQWLTGARKVPTFSGLAREFTALRELLGKDKKQPIEGILTALWQQSVLSEQCDFIRLRDAKNALHGSHWRSCLCRFPEQTVSETFTRLRTRHNHYLQLTRTEDTFLSTGQMNAPLTFQLVLNRPSHQFEEIFHLHGFSVKPGAEIQTGHATLRTVYIGMPSLSENVWGATPDDLWTPQYH</sequence>
<name>A0A1S0ZCV4_SALET</name>